<dbReference type="InterPro" id="IPR012337">
    <property type="entry name" value="RNaseH-like_sf"/>
</dbReference>
<proteinExistence type="predicted"/>
<dbReference type="GO" id="GO:0003677">
    <property type="term" value="F:DNA binding"/>
    <property type="evidence" value="ECO:0007669"/>
    <property type="project" value="InterPro"/>
</dbReference>
<reference evidence="2 4" key="1">
    <citation type="journal article" date="2024" name="Microbiology">
        <title>Methylomarinum rosea sp. nov., a novel halophilic methanotrophic bacterium from the hypersaline Lake Elton.</title>
        <authorList>
            <person name="Suleimanov R.Z."/>
            <person name="Oshkin I.Y."/>
            <person name="Danilova O.V."/>
            <person name="Suzina N.E."/>
            <person name="Dedysh S.N."/>
        </authorList>
    </citation>
    <scope>NUCLEOTIDE SEQUENCE [LARGE SCALE GENOMIC DNA]</scope>
    <source>
        <strain evidence="2 4">Ch1-1</strain>
    </source>
</reference>
<evidence type="ECO:0000259" key="1">
    <source>
        <dbReference type="Pfam" id="PF01609"/>
    </source>
</evidence>
<dbReference type="GO" id="GO:0006313">
    <property type="term" value="P:DNA transposition"/>
    <property type="evidence" value="ECO:0007669"/>
    <property type="project" value="InterPro"/>
</dbReference>
<gene>
    <name evidence="2" type="ORF">Q9L42_002935</name>
    <name evidence="3" type="ORF">Q9L42_009330</name>
</gene>
<dbReference type="Proteomes" id="UP001225378">
    <property type="component" value="Chromosome"/>
</dbReference>
<dbReference type="RefSeq" id="WP_305908711.1">
    <property type="nucleotide sequence ID" value="NZ_CP157743.1"/>
</dbReference>
<organism evidence="2 4">
    <name type="scientific">Methylomarinum roseum</name>
    <dbReference type="NCBI Taxonomy" id="3067653"/>
    <lineage>
        <taxon>Bacteria</taxon>
        <taxon>Pseudomonadati</taxon>
        <taxon>Pseudomonadota</taxon>
        <taxon>Gammaproteobacteria</taxon>
        <taxon>Methylococcales</taxon>
        <taxon>Methylococcaceae</taxon>
        <taxon>Methylomarinum</taxon>
    </lineage>
</organism>
<dbReference type="PANTHER" id="PTHR33258:SF1">
    <property type="entry name" value="TRANSPOSASE INSL FOR INSERTION SEQUENCE ELEMENT IS186A-RELATED"/>
    <property type="match status" value="1"/>
</dbReference>
<dbReference type="SUPFAM" id="SSF53098">
    <property type="entry name" value="Ribonuclease H-like"/>
    <property type="match status" value="1"/>
</dbReference>
<dbReference type="EMBL" id="CP157743">
    <property type="protein sequence ID" value="XBS22312.1"/>
    <property type="molecule type" value="Genomic_DNA"/>
</dbReference>
<dbReference type="EMBL" id="CP157743">
    <property type="protein sequence ID" value="XBS21089.1"/>
    <property type="molecule type" value="Genomic_DNA"/>
</dbReference>
<protein>
    <submittedName>
        <fullName evidence="2">Transposase</fullName>
    </submittedName>
</protein>
<dbReference type="PANTHER" id="PTHR33258">
    <property type="entry name" value="TRANSPOSASE INSL FOR INSERTION SEQUENCE ELEMENT IS186A-RELATED"/>
    <property type="match status" value="1"/>
</dbReference>
<accession>A0AAU7NVW0</accession>
<sequence>MLSGVFGLEQVVESGSLSFVVIDGSTIQEPGATETTYRLHIAIDLINLRLRQVEVSTDKVGESLDHYALASGDVVLIDRGYNQPKSLVPFIDRGGDIVLRYNAHSMNLYEDDGQGGMMKIDWEKRLQSLGKQTGAIPVYLCHDKKRIACTLHAVPLPAGKAAQARRKAKLRAQNKGRMAREKTLVLSEWVLILTSVPVELLDTKTAAALYRVRWQVELVIKRMKSLLAIDQLRARKDSALAELYLHGKLLYAAVTEKIAQRCFARALTKLDGPRELTPWRLYKTIAEDIKSGLNACFPRQKRFDRDYLRAVTERPRKRSLQCLPEPITELIQQCRILEVSRV</sequence>
<dbReference type="KEGG" id="mech:Q9L42_009330"/>
<dbReference type="AlphaFoldDB" id="A0AAU7NVW0"/>
<dbReference type="GO" id="GO:0004803">
    <property type="term" value="F:transposase activity"/>
    <property type="evidence" value="ECO:0007669"/>
    <property type="project" value="InterPro"/>
</dbReference>
<dbReference type="KEGG" id="mech:Q9L42_002935"/>
<dbReference type="InterPro" id="IPR002559">
    <property type="entry name" value="Transposase_11"/>
</dbReference>
<evidence type="ECO:0000313" key="2">
    <source>
        <dbReference type="EMBL" id="XBS21089.1"/>
    </source>
</evidence>
<evidence type="ECO:0000313" key="3">
    <source>
        <dbReference type="EMBL" id="XBS22312.1"/>
    </source>
</evidence>
<keyword evidence="4" id="KW-1185">Reference proteome</keyword>
<dbReference type="Pfam" id="PF01609">
    <property type="entry name" value="DDE_Tnp_1"/>
    <property type="match status" value="1"/>
</dbReference>
<evidence type="ECO:0000313" key="4">
    <source>
        <dbReference type="Proteomes" id="UP001225378"/>
    </source>
</evidence>
<feature type="domain" description="Transposase IS4-like" evidence="1">
    <location>
        <begin position="18"/>
        <end position="240"/>
    </location>
</feature>
<name>A0AAU7NVW0_9GAMM</name>
<dbReference type="Gene3D" id="3.90.350.10">
    <property type="entry name" value="Transposase Inhibitor Protein From Tn5, Chain A, domain 1"/>
    <property type="match status" value="1"/>
</dbReference>